<evidence type="ECO:0000313" key="7">
    <source>
        <dbReference type="EMBL" id="USR90527.1"/>
    </source>
</evidence>
<keyword evidence="6" id="KW-1003">Cell membrane</keyword>
<feature type="transmembrane region" description="Helical" evidence="6">
    <location>
        <begin position="137"/>
        <end position="162"/>
    </location>
</feature>
<dbReference type="PANTHER" id="PTHR43701:SF5">
    <property type="entry name" value="MEMBRANE TRANSPORTER PROTEIN-RELATED"/>
    <property type="match status" value="1"/>
</dbReference>
<evidence type="ECO:0000256" key="1">
    <source>
        <dbReference type="ARBA" id="ARBA00004141"/>
    </source>
</evidence>
<feature type="transmembrane region" description="Helical" evidence="6">
    <location>
        <begin position="38"/>
        <end position="60"/>
    </location>
</feature>
<sequence length="260" mass="27312">MMAEALLILLGLFTGVASGLLGIGGGALMVPGLLAWGAPIQQAVATSLVAVFINALSGSFRNWQTRDLHPRGSLGLALGGISTAQLGAWLAGWLPSWILAFSLAGLQLVTIYLMGLRRRLAQSQSRLDIAEQSPKQFFMIMVGIGLLAGLLSGLFGVGGGVVMVPLQMLLLGIGIKQAVRTSLGAILLISLSGLWRHTLQGNVLWAAGGLLSLGGVLGAQLGSRTLPKLPERQVNRLFRLLLLLMATYTVIRGVESLSRS</sequence>
<feature type="transmembrane region" description="Helical" evidence="6">
    <location>
        <begin position="203"/>
        <end position="222"/>
    </location>
</feature>
<protein>
    <recommendedName>
        <fullName evidence="6">Probable membrane transporter protein</fullName>
    </recommendedName>
</protein>
<dbReference type="Proteomes" id="UP001056708">
    <property type="component" value="Chromosome"/>
</dbReference>
<proteinExistence type="inferred from homology"/>
<feature type="transmembrane region" description="Helical" evidence="6">
    <location>
        <begin position="72"/>
        <end position="91"/>
    </location>
</feature>
<keyword evidence="5 6" id="KW-0472">Membrane</keyword>
<keyword evidence="3 6" id="KW-0812">Transmembrane</keyword>
<name>A0ABY5AMW9_9CYAN</name>
<keyword evidence="4 6" id="KW-1133">Transmembrane helix</keyword>
<gene>
    <name evidence="7" type="ORF">NEA10_17080</name>
</gene>
<evidence type="ECO:0000256" key="3">
    <source>
        <dbReference type="ARBA" id="ARBA00022692"/>
    </source>
</evidence>
<evidence type="ECO:0000256" key="4">
    <source>
        <dbReference type="ARBA" id="ARBA00022989"/>
    </source>
</evidence>
<feature type="transmembrane region" description="Helical" evidence="6">
    <location>
        <begin position="168"/>
        <end position="191"/>
    </location>
</feature>
<dbReference type="EMBL" id="CP098611">
    <property type="protein sequence ID" value="USR90527.1"/>
    <property type="molecule type" value="Genomic_DNA"/>
</dbReference>
<keyword evidence="8" id="KW-1185">Reference proteome</keyword>
<dbReference type="RefSeq" id="WP_252662555.1">
    <property type="nucleotide sequence ID" value="NZ_CP098611.1"/>
</dbReference>
<evidence type="ECO:0000256" key="5">
    <source>
        <dbReference type="ARBA" id="ARBA00023136"/>
    </source>
</evidence>
<reference evidence="7" key="1">
    <citation type="submission" date="2022-06" db="EMBL/GenBank/DDBJ databases">
        <title>Genome sequence of Phormidium yuhuli AB48 isolated from an industrial photobioreactor environment.</title>
        <authorList>
            <person name="Qiu Y."/>
            <person name="Noonan A.J.C."/>
            <person name="Dofher K."/>
            <person name="Koch M."/>
            <person name="Kieft B."/>
            <person name="Lin X."/>
            <person name="Ziels R.M."/>
            <person name="Hallam S.J."/>
        </authorList>
    </citation>
    <scope>NUCLEOTIDE SEQUENCE</scope>
    <source>
        <strain evidence="7">AB48</strain>
    </source>
</reference>
<evidence type="ECO:0000256" key="2">
    <source>
        <dbReference type="ARBA" id="ARBA00009142"/>
    </source>
</evidence>
<dbReference type="Pfam" id="PF01925">
    <property type="entry name" value="TauE"/>
    <property type="match status" value="1"/>
</dbReference>
<dbReference type="InterPro" id="IPR051598">
    <property type="entry name" value="TSUP/Inactive_protease-like"/>
</dbReference>
<accession>A0ABY5AMW9</accession>
<organism evidence="7 8">
    <name type="scientific">Phormidium yuhuli AB48</name>
    <dbReference type="NCBI Taxonomy" id="2940671"/>
    <lineage>
        <taxon>Bacteria</taxon>
        <taxon>Bacillati</taxon>
        <taxon>Cyanobacteriota</taxon>
        <taxon>Cyanophyceae</taxon>
        <taxon>Oscillatoriophycideae</taxon>
        <taxon>Oscillatoriales</taxon>
        <taxon>Oscillatoriaceae</taxon>
        <taxon>Phormidium</taxon>
        <taxon>Phormidium yuhuli</taxon>
    </lineage>
</organism>
<dbReference type="PANTHER" id="PTHR43701">
    <property type="entry name" value="MEMBRANE TRANSPORTER PROTEIN MJ0441-RELATED"/>
    <property type="match status" value="1"/>
</dbReference>
<evidence type="ECO:0000256" key="6">
    <source>
        <dbReference type="RuleBase" id="RU363041"/>
    </source>
</evidence>
<feature type="transmembrane region" description="Helical" evidence="6">
    <location>
        <begin position="97"/>
        <end position="116"/>
    </location>
</feature>
<comment type="similarity">
    <text evidence="2 6">Belongs to the 4-toluene sulfonate uptake permease (TSUP) (TC 2.A.102) family.</text>
</comment>
<evidence type="ECO:0000313" key="8">
    <source>
        <dbReference type="Proteomes" id="UP001056708"/>
    </source>
</evidence>
<dbReference type="InterPro" id="IPR002781">
    <property type="entry name" value="TM_pro_TauE-like"/>
</dbReference>
<feature type="transmembrane region" description="Helical" evidence="6">
    <location>
        <begin position="237"/>
        <end position="254"/>
    </location>
</feature>
<comment type="subcellular location">
    <subcellularLocation>
        <location evidence="6">Cell membrane</location>
        <topology evidence="6">Multi-pass membrane protein</topology>
    </subcellularLocation>
    <subcellularLocation>
        <location evidence="1">Membrane</location>
        <topology evidence="1">Multi-pass membrane protein</topology>
    </subcellularLocation>
</comment>